<feature type="domain" description="Porin" evidence="12">
    <location>
        <begin position="7"/>
        <end position="321"/>
    </location>
</feature>
<reference evidence="13 14" key="1">
    <citation type="journal article" date="2015" name="Genome Announc.">
        <title>Genome Sequence of Mushroom Soft-Rot Pathogen Janthinobacterium agaricidamnosum.</title>
        <authorList>
            <person name="Graupner K."/>
            <person name="Lackner G."/>
            <person name="Hertweck C."/>
        </authorList>
    </citation>
    <scope>NUCLEOTIDE SEQUENCE [LARGE SCALE GENOMIC DNA]</scope>
    <source>
        <strain evidence="14">NBRC 102515 / DSM 9628</strain>
    </source>
</reference>
<feature type="chain" id="PRO_5004797683" evidence="11">
    <location>
        <begin position="19"/>
        <end position="348"/>
    </location>
</feature>
<evidence type="ECO:0000256" key="9">
    <source>
        <dbReference type="ARBA" id="ARBA00023136"/>
    </source>
</evidence>
<evidence type="ECO:0000256" key="10">
    <source>
        <dbReference type="ARBA" id="ARBA00023237"/>
    </source>
</evidence>
<dbReference type="GO" id="GO:0015288">
    <property type="term" value="F:porin activity"/>
    <property type="evidence" value="ECO:0007669"/>
    <property type="project" value="UniProtKB-KW"/>
</dbReference>
<evidence type="ECO:0000256" key="3">
    <source>
        <dbReference type="ARBA" id="ARBA00022448"/>
    </source>
</evidence>
<keyword evidence="7" id="KW-0406">Ion transport</keyword>
<dbReference type="RefSeq" id="WP_038496270.1">
    <property type="nucleotide sequence ID" value="NZ_BCTH01000022.1"/>
</dbReference>
<dbReference type="Proteomes" id="UP000027604">
    <property type="component" value="Chromosome I"/>
</dbReference>
<keyword evidence="5" id="KW-0812">Transmembrane</keyword>
<dbReference type="GO" id="GO:0046930">
    <property type="term" value="C:pore complex"/>
    <property type="evidence" value="ECO:0007669"/>
    <property type="project" value="UniProtKB-KW"/>
</dbReference>
<keyword evidence="4" id="KW-1134">Transmembrane beta strand</keyword>
<keyword evidence="8" id="KW-0626">Porin</keyword>
<dbReference type="InterPro" id="IPR050298">
    <property type="entry name" value="Gram-neg_bact_OMP"/>
</dbReference>
<dbReference type="InterPro" id="IPR001702">
    <property type="entry name" value="Porin_Gram-ve"/>
</dbReference>
<dbReference type="AlphaFoldDB" id="W0V8N3"/>
<organism evidence="13 14">
    <name type="scientific">Janthinobacterium agaricidamnosum NBRC 102515 = DSM 9628</name>
    <dbReference type="NCBI Taxonomy" id="1349767"/>
    <lineage>
        <taxon>Bacteria</taxon>
        <taxon>Pseudomonadati</taxon>
        <taxon>Pseudomonadota</taxon>
        <taxon>Betaproteobacteria</taxon>
        <taxon>Burkholderiales</taxon>
        <taxon>Oxalobacteraceae</taxon>
        <taxon>Janthinobacterium</taxon>
    </lineage>
</organism>
<keyword evidence="6 11" id="KW-0732">Signal</keyword>
<dbReference type="PATRIC" id="fig|1349767.4.peg.1217"/>
<keyword evidence="3" id="KW-0813">Transport</keyword>
<dbReference type="GO" id="GO:0034220">
    <property type="term" value="P:monoatomic ion transmembrane transport"/>
    <property type="evidence" value="ECO:0007669"/>
    <property type="project" value="InterPro"/>
</dbReference>
<dbReference type="InterPro" id="IPR002299">
    <property type="entry name" value="Porin_Neis"/>
</dbReference>
<dbReference type="InterPro" id="IPR023614">
    <property type="entry name" value="Porin_dom_sf"/>
</dbReference>
<dbReference type="PANTHER" id="PTHR34501">
    <property type="entry name" value="PROTEIN YDDL-RELATED"/>
    <property type="match status" value="1"/>
</dbReference>
<sequence>MRKICFALAAIASSHALAQQQPSSSLMYGVLDMALVAERGGASGPINKLTSGGAYGSRIGWRGTEALGDQLQAVFTLEAGVQSDTGRSDQAGQLFGRQAFVGLDSRYGMLSAGRQYNLQNQAISDVADPFEAGMAGSATNLVGYTSARIDHTVRYTSPEMHGLTLIAMLGLAEQDGRRSLGLSAGYVRGPLTLRLARQSLAARTDGAANANNTILAGNYNFRVLSAYASYGRNTGAGSSPFLNPDNPYGAALAPASSSDSRDLLLGVAVPWGRTTVLLSFIGKDDRDPANRDAQQLALGAMYSLSKRSTLYAAYAQIRNHNGAPYTVGNSTEAGSGNRALNLGLRHTF</sequence>
<keyword evidence="14" id="KW-1185">Reference proteome</keyword>
<evidence type="ECO:0000256" key="4">
    <source>
        <dbReference type="ARBA" id="ARBA00022452"/>
    </source>
</evidence>
<evidence type="ECO:0000256" key="1">
    <source>
        <dbReference type="ARBA" id="ARBA00004571"/>
    </source>
</evidence>
<comment type="subunit">
    <text evidence="2">Homotrimer.</text>
</comment>
<keyword evidence="9" id="KW-0472">Membrane</keyword>
<dbReference type="STRING" id="1349767.GJA_4582"/>
<dbReference type="HOGENOM" id="CLU_038238_1_1_4"/>
<dbReference type="OrthoDB" id="5289162at2"/>
<proteinExistence type="predicted"/>
<dbReference type="Gene3D" id="2.40.160.10">
    <property type="entry name" value="Porin"/>
    <property type="match status" value="1"/>
</dbReference>
<evidence type="ECO:0000256" key="11">
    <source>
        <dbReference type="SAM" id="SignalP"/>
    </source>
</evidence>
<dbReference type="GO" id="GO:0009279">
    <property type="term" value="C:cell outer membrane"/>
    <property type="evidence" value="ECO:0007669"/>
    <property type="project" value="UniProtKB-SubCell"/>
</dbReference>
<comment type="subcellular location">
    <subcellularLocation>
        <location evidence="1">Cell outer membrane</location>
        <topology evidence="1">Multi-pass membrane protein</topology>
    </subcellularLocation>
</comment>
<protein>
    <submittedName>
        <fullName evidence="13">Gram-negative porin family protein</fullName>
    </submittedName>
</protein>
<feature type="signal peptide" evidence="11">
    <location>
        <begin position="1"/>
        <end position="18"/>
    </location>
</feature>
<evidence type="ECO:0000256" key="5">
    <source>
        <dbReference type="ARBA" id="ARBA00022692"/>
    </source>
</evidence>
<dbReference type="PANTHER" id="PTHR34501:SF9">
    <property type="entry name" value="MAJOR OUTER MEMBRANE PROTEIN P.IA"/>
    <property type="match status" value="1"/>
</dbReference>
<dbReference type="KEGG" id="jag:GJA_4582"/>
<name>W0V8N3_9BURK</name>
<evidence type="ECO:0000313" key="14">
    <source>
        <dbReference type="Proteomes" id="UP000027604"/>
    </source>
</evidence>
<keyword evidence="10" id="KW-0998">Cell outer membrane</keyword>
<evidence type="ECO:0000256" key="8">
    <source>
        <dbReference type="ARBA" id="ARBA00023114"/>
    </source>
</evidence>
<dbReference type="CDD" id="cd00342">
    <property type="entry name" value="gram_neg_porins"/>
    <property type="match status" value="1"/>
</dbReference>
<dbReference type="eggNOG" id="COG3203">
    <property type="taxonomic scope" value="Bacteria"/>
</dbReference>
<evidence type="ECO:0000259" key="12">
    <source>
        <dbReference type="Pfam" id="PF13609"/>
    </source>
</evidence>
<dbReference type="EMBL" id="HG322949">
    <property type="protein sequence ID" value="CDG85189.1"/>
    <property type="molecule type" value="Genomic_DNA"/>
</dbReference>
<dbReference type="PRINTS" id="PR00182">
    <property type="entry name" value="ECOLNEIPORIN"/>
</dbReference>
<accession>W0V8N3</accession>
<dbReference type="PRINTS" id="PR00184">
    <property type="entry name" value="NEISSPPORIN"/>
</dbReference>
<gene>
    <name evidence="13" type="ORF">GJA_4582</name>
</gene>
<dbReference type="Pfam" id="PF13609">
    <property type="entry name" value="Porin_4"/>
    <property type="match status" value="1"/>
</dbReference>
<evidence type="ECO:0000256" key="2">
    <source>
        <dbReference type="ARBA" id="ARBA00011233"/>
    </source>
</evidence>
<evidence type="ECO:0000256" key="7">
    <source>
        <dbReference type="ARBA" id="ARBA00023065"/>
    </source>
</evidence>
<evidence type="ECO:0000256" key="6">
    <source>
        <dbReference type="ARBA" id="ARBA00022729"/>
    </source>
</evidence>
<dbReference type="SUPFAM" id="SSF56935">
    <property type="entry name" value="Porins"/>
    <property type="match status" value="1"/>
</dbReference>
<evidence type="ECO:0000313" key="13">
    <source>
        <dbReference type="EMBL" id="CDG85189.1"/>
    </source>
</evidence>
<dbReference type="InterPro" id="IPR033900">
    <property type="entry name" value="Gram_neg_porin_domain"/>
</dbReference>